<dbReference type="PANTHER" id="PTHR11972:SF153">
    <property type="entry name" value="SUPEROXIDE-GENERATING NADPH OXIDASE HEAVY CHAIN SUBUNIT A"/>
    <property type="match status" value="1"/>
</dbReference>
<dbReference type="VEuPathDB" id="FungiDB:AB675_4944"/>
<organism evidence="4 5">
    <name type="scientific">Cyphellophora attinorum</name>
    <dbReference type="NCBI Taxonomy" id="1664694"/>
    <lineage>
        <taxon>Eukaryota</taxon>
        <taxon>Fungi</taxon>
        <taxon>Dikarya</taxon>
        <taxon>Ascomycota</taxon>
        <taxon>Pezizomycotina</taxon>
        <taxon>Eurotiomycetes</taxon>
        <taxon>Chaetothyriomycetidae</taxon>
        <taxon>Chaetothyriales</taxon>
        <taxon>Cyphellophoraceae</taxon>
        <taxon>Cyphellophora</taxon>
    </lineage>
</organism>
<dbReference type="OrthoDB" id="167398at2759"/>
<keyword evidence="5" id="KW-1185">Reference proteome</keyword>
<evidence type="ECO:0000256" key="1">
    <source>
        <dbReference type="ARBA" id="ARBA00022982"/>
    </source>
</evidence>
<dbReference type="RefSeq" id="XP_017994580.1">
    <property type="nucleotide sequence ID" value="XM_018145118.1"/>
</dbReference>
<keyword evidence="1" id="KW-0813">Transport</keyword>
<dbReference type="CDD" id="cd06186">
    <property type="entry name" value="NOX_Duox_like_FAD_NADP"/>
    <property type="match status" value="1"/>
</dbReference>
<accession>A0A0N1H2Z4</accession>
<feature type="non-terminal residue" evidence="4">
    <location>
        <position position="1"/>
    </location>
</feature>
<dbReference type="InterPro" id="IPR050369">
    <property type="entry name" value="RBOH/FRE"/>
</dbReference>
<dbReference type="SUPFAM" id="SSF52343">
    <property type="entry name" value="Ferredoxin reductase-like, C-terminal NADP-linked domain"/>
    <property type="match status" value="1"/>
</dbReference>
<reference evidence="4 5" key="1">
    <citation type="submission" date="2015-06" db="EMBL/GenBank/DDBJ databases">
        <title>Draft genome of the ant-associated black yeast Phialophora attae CBS 131958.</title>
        <authorList>
            <person name="Moreno L.F."/>
            <person name="Stielow B.J."/>
            <person name="de Hoog S."/>
            <person name="Vicente V.A."/>
            <person name="Weiss V.A."/>
            <person name="de Vries M."/>
            <person name="Cruz L.M."/>
            <person name="Souza E.M."/>
        </authorList>
    </citation>
    <scope>NUCLEOTIDE SEQUENCE [LARGE SCALE GENOMIC DNA]</scope>
    <source>
        <strain evidence="4 5">CBS 131958</strain>
    </source>
</reference>
<dbReference type="STRING" id="1664694.A0A0N1H2Z4"/>
<dbReference type="GO" id="GO:0006952">
    <property type="term" value="P:defense response"/>
    <property type="evidence" value="ECO:0007669"/>
    <property type="project" value="TreeGrafter"/>
</dbReference>
<evidence type="ECO:0000256" key="2">
    <source>
        <dbReference type="ARBA" id="ARBA00023002"/>
    </source>
</evidence>
<dbReference type="GO" id="GO:0042554">
    <property type="term" value="P:superoxide anion generation"/>
    <property type="evidence" value="ECO:0007669"/>
    <property type="project" value="TreeGrafter"/>
</dbReference>
<dbReference type="PANTHER" id="PTHR11972">
    <property type="entry name" value="NADPH OXIDASE"/>
    <property type="match status" value="1"/>
</dbReference>
<sequence>CVLSAARHGQNRKANGANKHGPRLFPNICIDGPFSTASQGVFNYETAVLVGAGIGVTPFASILKSTWYRMSNPDTWATTRLRKVYFFWICRDFGSLAWFKSLLSAIEEDDKLRQIEVRAYLTAKISHEDAVNIQMNYEERDPVTGLQQPTNLGGRIGI</sequence>
<gene>
    <name evidence="4" type="ORF">AB675_4944</name>
</gene>
<dbReference type="Gene3D" id="3.40.50.80">
    <property type="entry name" value="Nucleotide-binding domain of ferredoxin-NADP reductase (FNR) module"/>
    <property type="match status" value="1"/>
</dbReference>
<dbReference type="InterPro" id="IPR000778">
    <property type="entry name" value="Cyt_b245_heavy_chain"/>
</dbReference>
<dbReference type="AlphaFoldDB" id="A0A0N1H2Z4"/>
<evidence type="ECO:0000259" key="3">
    <source>
        <dbReference type="Pfam" id="PF08030"/>
    </source>
</evidence>
<dbReference type="GO" id="GO:0016175">
    <property type="term" value="F:superoxide-generating NAD(P)H oxidase activity"/>
    <property type="evidence" value="ECO:0007669"/>
    <property type="project" value="TreeGrafter"/>
</dbReference>
<protein>
    <recommendedName>
        <fullName evidence="3">Ferric reductase NAD binding domain-containing protein</fullName>
    </recommendedName>
</protein>
<evidence type="ECO:0000313" key="4">
    <source>
        <dbReference type="EMBL" id="KPI34617.1"/>
    </source>
</evidence>
<keyword evidence="2" id="KW-0560">Oxidoreductase</keyword>
<dbReference type="GO" id="GO:0043020">
    <property type="term" value="C:NADPH oxidase complex"/>
    <property type="evidence" value="ECO:0007669"/>
    <property type="project" value="TreeGrafter"/>
</dbReference>
<keyword evidence="1" id="KW-0249">Electron transport</keyword>
<dbReference type="PRINTS" id="PR00466">
    <property type="entry name" value="GP91PHOX"/>
</dbReference>
<dbReference type="Pfam" id="PF08030">
    <property type="entry name" value="NAD_binding_6"/>
    <property type="match status" value="1"/>
</dbReference>
<feature type="domain" description="Ferric reductase NAD binding" evidence="3">
    <location>
        <begin position="44"/>
        <end position="136"/>
    </location>
</feature>
<proteinExistence type="predicted"/>
<dbReference type="InterPro" id="IPR039261">
    <property type="entry name" value="FNR_nucleotide-bd"/>
</dbReference>
<name>A0A0N1H2Z4_9EURO</name>
<dbReference type="EMBL" id="LFJN01000055">
    <property type="protein sequence ID" value="KPI34617.1"/>
    <property type="molecule type" value="Genomic_DNA"/>
</dbReference>
<dbReference type="Proteomes" id="UP000038010">
    <property type="component" value="Unassembled WGS sequence"/>
</dbReference>
<dbReference type="InterPro" id="IPR013121">
    <property type="entry name" value="Fe_red_NAD-bd_6"/>
</dbReference>
<comment type="caution">
    <text evidence="4">The sequence shown here is derived from an EMBL/GenBank/DDBJ whole genome shotgun (WGS) entry which is preliminary data.</text>
</comment>
<evidence type="ECO:0000313" key="5">
    <source>
        <dbReference type="Proteomes" id="UP000038010"/>
    </source>
</evidence>
<dbReference type="GeneID" id="28736998"/>